<name>A0A9C6X4N0_FRAOC</name>
<protein>
    <submittedName>
        <fullName evidence="3">Uncharacterized protein LOC127750742</fullName>
    </submittedName>
</protein>
<dbReference type="GeneID" id="127750742"/>
<reference evidence="3" key="1">
    <citation type="submission" date="2025-08" db="UniProtKB">
        <authorList>
            <consortium name="RefSeq"/>
        </authorList>
    </citation>
    <scope>IDENTIFICATION</scope>
    <source>
        <tissue evidence="3">Whole organism</tissue>
    </source>
</reference>
<sequence length="395" mass="43623">MGPTIWDRDGFEVLVLPQTPRKPAIPKSRWQRSHHFIDDIQAVVPGPRRPEVTPRRVGGGRRKASPNLDSAQMHEAKKRKVGDARNESLQKRQAAMLRSQKEGRTTFAQKKDTQDQPDPFRRPASADAILSMPSLRLPPTTRREPSPASPGCSTLTPEMHEVSPASPASPAFSVASSCVSSASLASTSDHSVVEFKVTDNMKAHVVFDLNEMVQKKKAQLAQKKEAAKLDDVAFAIKETRKAGFRVMNRSVTGKDLSHWCPICNTKQSKLVDHIKKPPKTGKCGEAHKNVDVVRALNFLKAQNFRGMRGPFFIPSIVDQLLDANGDRKKMENIVGNVLSNVGVGHAKTESDAMLVYDMSQCFQLDCTGNASEKPEDRLNDLLQEEDVVDDDDVAS</sequence>
<feature type="compositionally biased region" description="Basic and acidic residues" evidence="1">
    <location>
        <begin position="81"/>
        <end position="90"/>
    </location>
</feature>
<dbReference type="AlphaFoldDB" id="A0A9C6X4N0"/>
<feature type="region of interest" description="Disordered" evidence="1">
    <location>
        <begin position="45"/>
        <end position="170"/>
    </location>
</feature>
<evidence type="ECO:0000313" key="3">
    <source>
        <dbReference type="RefSeq" id="XP_052129096.1"/>
    </source>
</evidence>
<organism evidence="2 3">
    <name type="scientific">Frankliniella occidentalis</name>
    <name type="common">Western flower thrips</name>
    <name type="synonym">Euthrips occidentalis</name>
    <dbReference type="NCBI Taxonomy" id="133901"/>
    <lineage>
        <taxon>Eukaryota</taxon>
        <taxon>Metazoa</taxon>
        <taxon>Ecdysozoa</taxon>
        <taxon>Arthropoda</taxon>
        <taxon>Hexapoda</taxon>
        <taxon>Insecta</taxon>
        <taxon>Pterygota</taxon>
        <taxon>Neoptera</taxon>
        <taxon>Paraneoptera</taxon>
        <taxon>Thysanoptera</taxon>
        <taxon>Terebrantia</taxon>
        <taxon>Thripoidea</taxon>
        <taxon>Thripidae</taxon>
        <taxon>Frankliniella</taxon>
    </lineage>
</organism>
<evidence type="ECO:0000313" key="2">
    <source>
        <dbReference type="Proteomes" id="UP000504606"/>
    </source>
</evidence>
<gene>
    <name evidence="3" type="primary">LOC127750742</name>
</gene>
<dbReference type="KEGG" id="foc:127750742"/>
<proteinExistence type="predicted"/>
<dbReference type="Proteomes" id="UP000504606">
    <property type="component" value="Unplaced"/>
</dbReference>
<feature type="compositionally biased region" description="Basic and acidic residues" evidence="1">
    <location>
        <begin position="99"/>
        <end position="121"/>
    </location>
</feature>
<evidence type="ECO:0000256" key="1">
    <source>
        <dbReference type="SAM" id="MobiDB-lite"/>
    </source>
</evidence>
<dbReference type="RefSeq" id="XP_052129096.1">
    <property type="nucleotide sequence ID" value="XM_052273136.1"/>
</dbReference>
<accession>A0A9C6X4N0</accession>
<keyword evidence="2" id="KW-1185">Reference proteome</keyword>